<reference evidence="1" key="1">
    <citation type="journal article" date="2014" name="Int. J. Syst. Evol. Microbiol.">
        <title>Complete genome sequence of Corynebacterium casei LMG S-19264T (=DSM 44701T), isolated from a smear-ripened cheese.</title>
        <authorList>
            <consortium name="US DOE Joint Genome Institute (JGI-PGF)"/>
            <person name="Walter F."/>
            <person name="Albersmeier A."/>
            <person name="Kalinowski J."/>
            <person name="Ruckert C."/>
        </authorList>
    </citation>
    <scope>NUCLEOTIDE SEQUENCE</scope>
    <source>
        <strain evidence="1">CGMCC 1.12785</strain>
    </source>
</reference>
<name>A0A8J2TX29_9MICO</name>
<gene>
    <name evidence="1" type="ORF">GCM10011333_12060</name>
</gene>
<dbReference type="EMBL" id="BMFY01000004">
    <property type="protein sequence ID" value="GGA10831.1"/>
    <property type="molecule type" value="Genomic_DNA"/>
</dbReference>
<sequence length="92" mass="9972">MTSWDERAEGEAGRRILGGSDFAADMRAGLVEMARWQREALLSDRAVERAAGAIDALLPGESAELEAEGKMREARLNEARAALRAVIGDDDE</sequence>
<dbReference type="AlphaFoldDB" id="A0A8J2TX29"/>
<keyword evidence="2" id="KW-1185">Reference proteome</keyword>
<reference evidence="1" key="2">
    <citation type="submission" date="2020-09" db="EMBL/GenBank/DDBJ databases">
        <authorList>
            <person name="Sun Q."/>
            <person name="Zhou Y."/>
        </authorList>
    </citation>
    <scope>NUCLEOTIDE SEQUENCE</scope>
    <source>
        <strain evidence="1">CGMCC 1.12785</strain>
    </source>
</reference>
<dbReference type="Proteomes" id="UP000616114">
    <property type="component" value="Unassembled WGS sequence"/>
</dbReference>
<dbReference type="RefSeq" id="WP_188550029.1">
    <property type="nucleotide sequence ID" value="NZ_BMFY01000004.1"/>
</dbReference>
<comment type="caution">
    <text evidence="1">The sequence shown here is derived from an EMBL/GenBank/DDBJ whole genome shotgun (WGS) entry which is preliminary data.</text>
</comment>
<protein>
    <submittedName>
        <fullName evidence="1">Uncharacterized protein</fullName>
    </submittedName>
</protein>
<accession>A0A8J2TX29</accession>
<proteinExistence type="predicted"/>
<organism evidence="1 2">
    <name type="scientific">Sediminivirga luteola</name>
    <dbReference type="NCBI Taxonomy" id="1774748"/>
    <lineage>
        <taxon>Bacteria</taxon>
        <taxon>Bacillati</taxon>
        <taxon>Actinomycetota</taxon>
        <taxon>Actinomycetes</taxon>
        <taxon>Micrococcales</taxon>
        <taxon>Brevibacteriaceae</taxon>
        <taxon>Sediminivirga</taxon>
    </lineage>
</organism>
<evidence type="ECO:0000313" key="2">
    <source>
        <dbReference type="Proteomes" id="UP000616114"/>
    </source>
</evidence>
<evidence type="ECO:0000313" key="1">
    <source>
        <dbReference type="EMBL" id="GGA10831.1"/>
    </source>
</evidence>